<dbReference type="InterPro" id="IPR012674">
    <property type="entry name" value="Calycin"/>
</dbReference>
<keyword evidence="1" id="KW-0934">Plastid</keyword>
<sequence>MKQILQKIVNTLEGQWLSQKTIYDLINKKMDVQNSNINISLIKFTNISVNLAYICEYKNINTQKITYNYITQNQQLPIVGKIEKANNYTVIEYIFKLRDKKNLKIQYYNKTVLYTEYIYFVNQNFKLSVVIIKKENKYIAVCFLSDIKIIKI</sequence>
<keyword evidence="1" id="KW-0150">Chloroplast</keyword>
<accession>A0A2H4FKD2</accession>
<name>A0A2H4FKD2_9FLOR</name>
<evidence type="ECO:0000313" key="1">
    <source>
        <dbReference type="EMBL" id="AOV83757.1"/>
    </source>
</evidence>
<geneLocation type="chloroplast" evidence="1"/>
<organism evidence="1">
    <name type="scientific">Kappaphycus alvarezii</name>
    <dbReference type="NCBI Taxonomy" id="38544"/>
    <lineage>
        <taxon>Eukaryota</taxon>
        <taxon>Rhodophyta</taxon>
        <taxon>Florideophyceae</taxon>
        <taxon>Rhodymeniophycidae</taxon>
        <taxon>Gigartinales</taxon>
        <taxon>Solieriaceae</taxon>
        <taxon>Kappaphycus</taxon>
    </lineage>
</organism>
<protein>
    <submittedName>
        <fullName evidence="1">Conserved hypothetical plastid protein</fullName>
    </submittedName>
</protein>
<gene>
    <name evidence="1" type="primary">ycf58</name>
    <name evidence="1" type="ORF">mogbl174</name>
</gene>
<reference evidence="1" key="1">
    <citation type="submission" date="2016-03" db="EMBL/GenBank/DDBJ databases">
        <title>Complete plastid genome of Kappaphycus alvarezii.</title>
        <authorList>
            <person name="Zhang L."/>
            <person name="Liu T."/>
            <person name="Liu N."/>
        </authorList>
    </citation>
    <scope>NUCLEOTIDE SEQUENCE</scope>
</reference>
<dbReference type="Gene3D" id="2.40.128.20">
    <property type="match status" value="1"/>
</dbReference>
<proteinExistence type="predicted"/>
<dbReference type="AlphaFoldDB" id="A0A2H4FKD2"/>
<dbReference type="EMBL" id="KU892652">
    <property type="protein sequence ID" value="AOV83757.1"/>
    <property type="molecule type" value="Genomic_DNA"/>
</dbReference>